<dbReference type="AlphaFoldDB" id="A0ABD2XF00"/>
<evidence type="ECO:0000313" key="2">
    <source>
        <dbReference type="Proteomes" id="UP001627154"/>
    </source>
</evidence>
<proteinExistence type="predicted"/>
<dbReference type="EMBL" id="JBJJXI010000030">
    <property type="protein sequence ID" value="KAL3403392.1"/>
    <property type="molecule type" value="Genomic_DNA"/>
</dbReference>
<accession>A0ABD2XF00</accession>
<name>A0ABD2XF00_9HYME</name>
<comment type="caution">
    <text evidence="1">The sequence shown here is derived from an EMBL/GenBank/DDBJ whole genome shotgun (WGS) entry which is preliminary data.</text>
</comment>
<dbReference type="Proteomes" id="UP001627154">
    <property type="component" value="Unassembled WGS sequence"/>
</dbReference>
<keyword evidence="2" id="KW-1185">Reference proteome</keyword>
<evidence type="ECO:0000313" key="1">
    <source>
        <dbReference type="EMBL" id="KAL3403392.1"/>
    </source>
</evidence>
<gene>
    <name evidence="1" type="ORF">TKK_003681</name>
</gene>
<reference evidence="1 2" key="1">
    <citation type="journal article" date="2024" name="bioRxiv">
        <title>A reference genome for Trichogramma kaykai: A tiny desert-dwelling parasitoid wasp with competing sex-ratio distorters.</title>
        <authorList>
            <person name="Culotta J."/>
            <person name="Lindsey A.R."/>
        </authorList>
    </citation>
    <scope>NUCLEOTIDE SEQUENCE [LARGE SCALE GENOMIC DNA]</scope>
    <source>
        <strain evidence="1 2">KSX58</strain>
    </source>
</reference>
<protein>
    <submittedName>
        <fullName evidence="1">Uncharacterized protein</fullName>
    </submittedName>
</protein>
<organism evidence="1 2">
    <name type="scientific">Trichogramma kaykai</name>
    <dbReference type="NCBI Taxonomy" id="54128"/>
    <lineage>
        <taxon>Eukaryota</taxon>
        <taxon>Metazoa</taxon>
        <taxon>Ecdysozoa</taxon>
        <taxon>Arthropoda</taxon>
        <taxon>Hexapoda</taxon>
        <taxon>Insecta</taxon>
        <taxon>Pterygota</taxon>
        <taxon>Neoptera</taxon>
        <taxon>Endopterygota</taxon>
        <taxon>Hymenoptera</taxon>
        <taxon>Apocrita</taxon>
        <taxon>Proctotrupomorpha</taxon>
        <taxon>Chalcidoidea</taxon>
        <taxon>Trichogrammatidae</taxon>
        <taxon>Trichogramma</taxon>
    </lineage>
</organism>
<sequence>MADDDDRFGSTPDSGQHPDLVSVFFSRRADSEDVKKVSMLGRIVSSLSQVEHMYPTRFTHENLTFLGEEKSFTVFVRDILIITLEILIIVSVR</sequence>